<gene>
    <name evidence="1" type="ORF">HBH39_04955</name>
</gene>
<dbReference type="EMBL" id="CP050313">
    <property type="protein sequence ID" value="QIR13926.1"/>
    <property type="molecule type" value="Genomic_DNA"/>
</dbReference>
<sequence length="85" mass="10060">MRSNKNLLQRLEQIENRSCVIIDHFDDWGGGEQTPEDIFNAEYYHLIHTGAISWESYFYLGKLHGLNPEFETYEAYRADMLTNGW</sequence>
<dbReference type="RefSeq" id="WP_167676142.1">
    <property type="nucleotide sequence ID" value="NZ_CP050313.1"/>
</dbReference>
<accession>A0A6G9QHF2</accession>
<dbReference type="Proteomes" id="UP000502608">
    <property type="component" value="Chromosome"/>
</dbReference>
<keyword evidence="2" id="KW-1185">Reference proteome</keyword>
<name>A0A6G9QHF2_9GAMM</name>
<evidence type="ECO:0000313" key="1">
    <source>
        <dbReference type="EMBL" id="QIR13926.1"/>
    </source>
</evidence>
<reference evidence="1 2" key="1">
    <citation type="submission" date="2020-03" db="EMBL/GenBank/DDBJ databases">
        <title>Complete genome sequence of Shewanella sp.</title>
        <authorList>
            <person name="Kim Y.-S."/>
            <person name="Kim S.-J."/>
            <person name="Jung H.-K."/>
            <person name="Kim K.-H."/>
        </authorList>
    </citation>
    <scope>NUCLEOTIDE SEQUENCE [LARGE SCALE GENOMIC DNA]</scope>
    <source>
        <strain evidence="1 2">PN3F2</strain>
    </source>
</reference>
<evidence type="ECO:0000313" key="2">
    <source>
        <dbReference type="Proteomes" id="UP000502608"/>
    </source>
</evidence>
<organism evidence="1 2">
    <name type="scientific">Shewanella aestuarii</name>
    <dbReference type="NCBI Taxonomy" id="1028752"/>
    <lineage>
        <taxon>Bacteria</taxon>
        <taxon>Pseudomonadati</taxon>
        <taxon>Pseudomonadota</taxon>
        <taxon>Gammaproteobacteria</taxon>
        <taxon>Alteromonadales</taxon>
        <taxon>Shewanellaceae</taxon>
        <taxon>Shewanella</taxon>
    </lineage>
</organism>
<protein>
    <submittedName>
        <fullName evidence="1">Uncharacterized protein</fullName>
    </submittedName>
</protein>
<dbReference type="AlphaFoldDB" id="A0A6G9QHF2"/>
<dbReference type="KEGG" id="saes:HBH39_04955"/>
<proteinExistence type="predicted"/>